<proteinExistence type="inferred from homology"/>
<name>F3PTG8_9BACE</name>
<keyword evidence="4" id="KW-0812">Transmembrane</keyword>
<dbReference type="GO" id="GO:0004252">
    <property type="term" value="F:serine-type endopeptidase activity"/>
    <property type="evidence" value="ECO:0007669"/>
    <property type="project" value="InterPro"/>
</dbReference>
<dbReference type="GO" id="GO:0016020">
    <property type="term" value="C:membrane"/>
    <property type="evidence" value="ECO:0007669"/>
    <property type="project" value="UniProtKB-SubCell"/>
</dbReference>
<comment type="similarity">
    <text evidence="1 4">Belongs to the peptidase S26 family.</text>
</comment>
<dbReference type="CDD" id="cd06530">
    <property type="entry name" value="S26_SPase_I"/>
    <property type="match status" value="1"/>
</dbReference>
<keyword evidence="7" id="KW-1185">Reference proteome</keyword>
<dbReference type="SUPFAM" id="SSF51306">
    <property type="entry name" value="LexA/Signal peptidase"/>
    <property type="match status" value="1"/>
</dbReference>
<dbReference type="MEROPS" id="S26.001"/>
<evidence type="ECO:0000313" key="6">
    <source>
        <dbReference type="EMBL" id="EGF56893.1"/>
    </source>
</evidence>
<evidence type="ECO:0000256" key="2">
    <source>
        <dbReference type="ARBA" id="ARBA00019232"/>
    </source>
</evidence>
<comment type="subcellular location">
    <subcellularLocation>
        <location evidence="4">Membrane</location>
        <topology evidence="4">Single-pass type II membrane protein</topology>
    </subcellularLocation>
</comment>
<comment type="catalytic activity">
    <reaction evidence="4">
        <text>Cleavage of hydrophobic, N-terminal signal or leader sequences from secreted and periplasmic proteins.</text>
        <dbReference type="EC" id="3.4.21.89"/>
    </reaction>
</comment>
<evidence type="ECO:0000256" key="1">
    <source>
        <dbReference type="ARBA" id="ARBA00009370"/>
    </source>
</evidence>
<sequence length="305" mass="35462">MTGRLNKNGKYCLDMMLKWSWRFLVGTALLFVFYVLTQIFLFTSFSIPSDSMCPLLQPGDNVLVNKCYAGARLFSLEDAIDHKPLHIRRMPGTSDILHNDVVIFNFPYPERWDSIGFDVMLYYAKRCIALPGDTLEIKNGHYRVSGYGGSLGNIESQDELARIMSTEQGVQWLIKQNCYYAYPFDSLLNWNIKELGPLYIPRAGDQIHLEHSSVVLYRQLIEWEQGAKLTEQKGCYQLGGNEITNYTFQKNYYFMGGDKTENSRDSRYWGLLPEEYIVGKVWRIWKSIDKSTGTTRWERIWKKIG</sequence>
<dbReference type="PRINTS" id="PR00727">
    <property type="entry name" value="LEADERPTASE"/>
</dbReference>
<dbReference type="Pfam" id="PF10502">
    <property type="entry name" value="Peptidase_S26"/>
    <property type="match status" value="2"/>
</dbReference>
<dbReference type="NCBIfam" id="TIGR02227">
    <property type="entry name" value="sigpep_I_bact"/>
    <property type="match status" value="1"/>
</dbReference>
<evidence type="ECO:0000313" key="7">
    <source>
        <dbReference type="Proteomes" id="UP000003416"/>
    </source>
</evidence>
<dbReference type="STRING" id="763034.HMPREF9446_02036"/>
<dbReference type="GO" id="GO:0006465">
    <property type="term" value="P:signal peptide processing"/>
    <property type="evidence" value="ECO:0007669"/>
    <property type="project" value="InterPro"/>
</dbReference>
<keyword evidence="4" id="KW-0472">Membrane</keyword>
<dbReference type="PANTHER" id="PTHR43390:SF1">
    <property type="entry name" value="CHLOROPLAST PROCESSING PEPTIDASE"/>
    <property type="match status" value="1"/>
</dbReference>
<dbReference type="Gene3D" id="2.10.109.10">
    <property type="entry name" value="Umud Fragment, subunit A"/>
    <property type="match status" value="1"/>
</dbReference>
<dbReference type="eggNOG" id="COG0681">
    <property type="taxonomic scope" value="Bacteria"/>
</dbReference>
<dbReference type="CDD" id="cd06462">
    <property type="entry name" value="Peptidase_S24_S26"/>
    <property type="match status" value="1"/>
</dbReference>
<comment type="caution">
    <text evidence="6">The sequence shown here is derived from an EMBL/GenBank/DDBJ whole genome shotgun (WGS) entry which is preliminary data.</text>
</comment>
<evidence type="ECO:0000259" key="5">
    <source>
        <dbReference type="Pfam" id="PF10502"/>
    </source>
</evidence>
<gene>
    <name evidence="6" type="ORF">HMPREF9446_02036</name>
</gene>
<dbReference type="InterPro" id="IPR036286">
    <property type="entry name" value="LexA/Signal_pep-like_sf"/>
</dbReference>
<dbReference type="InterPro" id="IPR019533">
    <property type="entry name" value="Peptidase_S26"/>
</dbReference>
<dbReference type="Proteomes" id="UP000003416">
    <property type="component" value="Unassembled WGS sequence"/>
</dbReference>
<keyword evidence="4" id="KW-0378">Hydrolase</keyword>
<feature type="domain" description="Peptidase S26" evidence="5">
    <location>
        <begin position="24"/>
        <end position="146"/>
    </location>
</feature>
<feature type="active site" evidence="3">
    <location>
        <position position="125"/>
    </location>
</feature>
<dbReference type="InterPro" id="IPR000223">
    <property type="entry name" value="Pept_S26A_signal_pept_1"/>
</dbReference>
<keyword evidence="4" id="KW-1133">Transmembrane helix</keyword>
<feature type="transmembrane region" description="Helical" evidence="4">
    <location>
        <begin position="21"/>
        <end position="45"/>
    </location>
</feature>
<dbReference type="GO" id="GO:0009003">
    <property type="term" value="F:signal peptidase activity"/>
    <property type="evidence" value="ECO:0007669"/>
    <property type="project" value="UniProtKB-EC"/>
</dbReference>
<keyword evidence="4" id="KW-0645">Protease</keyword>
<evidence type="ECO:0000256" key="3">
    <source>
        <dbReference type="PIRSR" id="PIRSR600223-1"/>
    </source>
</evidence>
<accession>F3PTG8</accession>
<dbReference type="PANTHER" id="PTHR43390">
    <property type="entry name" value="SIGNAL PEPTIDASE I"/>
    <property type="match status" value="1"/>
</dbReference>
<feature type="active site" evidence="3">
    <location>
        <position position="51"/>
    </location>
</feature>
<dbReference type="EC" id="3.4.21.89" evidence="4"/>
<dbReference type="EMBL" id="AFBN01000036">
    <property type="protein sequence ID" value="EGF56893.1"/>
    <property type="molecule type" value="Genomic_DNA"/>
</dbReference>
<organism evidence="6 7">
    <name type="scientific">Bacteroides fluxus YIT 12057</name>
    <dbReference type="NCBI Taxonomy" id="763034"/>
    <lineage>
        <taxon>Bacteria</taxon>
        <taxon>Pseudomonadati</taxon>
        <taxon>Bacteroidota</taxon>
        <taxon>Bacteroidia</taxon>
        <taxon>Bacteroidales</taxon>
        <taxon>Bacteroidaceae</taxon>
        <taxon>Bacteroides</taxon>
    </lineage>
</organism>
<evidence type="ECO:0000256" key="4">
    <source>
        <dbReference type="RuleBase" id="RU362042"/>
    </source>
</evidence>
<feature type="domain" description="Peptidase S26" evidence="5">
    <location>
        <begin position="203"/>
        <end position="282"/>
    </location>
</feature>
<dbReference type="AlphaFoldDB" id="F3PTG8"/>
<reference evidence="6 7" key="1">
    <citation type="submission" date="2011-02" db="EMBL/GenBank/DDBJ databases">
        <authorList>
            <person name="Weinstock G."/>
            <person name="Sodergren E."/>
            <person name="Clifton S."/>
            <person name="Fulton L."/>
            <person name="Fulton B."/>
            <person name="Courtney L."/>
            <person name="Fronick C."/>
            <person name="Harrison M."/>
            <person name="Strong C."/>
            <person name="Farmer C."/>
            <person name="Delahaunty K."/>
            <person name="Markovic C."/>
            <person name="Hall O."/>
            <person name="Minx P."/>
            <person name="Tomlinson C."/>
            <person name="Mitreva M."/>
            <person name="Hou S."/>
            <person name="Chen J."/>
            <person name="Wollam A."/>
            <person name="Pepin K.H."/>
            <person name="Johnson M."/>
            <person name="Bhonagiri V."/>
            <person name="Zhang X."/>
            <person name="Suruliraj S."/>
            <person name="Warren W."/>
            <person name="Chinwalla A."/>
            <person name="Mardis E.R."/>
            <person name="Wilson R.K."/>
        </authorList>
    </citation>
    <scope>NUCLEOTIDE SEQUENCE [LARGE SCALE GENOMIC DNA]</scope>
    <source>
        <strain evidence="6 7">YIT 12057</strain>
    </source>
</reference>
<protein>
    <recommendedName>
        <fullName evidence="2 4">Signal peptidase I</fullName>
        <ecNumber evidence="4">3.4.21.89</ecNumber>
    </recommendedName>
</protein>
<dbReference type="HOGENOM" id="CLU_028723_1_0_10"/>